<protein>
    <recommendedName>
        <fullName evidence="4">Benenodin family lasso peptide</fullName>
    </recommendedName>
</protein>
<organism evidence="2 3">
    <name type="scientific">Polluticaenibacter yanchengensis</name>
    <dbReference type="NCBI Taxonomy" id="3014562"/>
    <lineage>
        <taxon>Bacteria</taxon>
        <taxon>Pseudomonadati</taxon>
        <taxon>Bacteroidota</taxon>
        <taxon>Chitinophagia</taxon>
        <taxon>Chitinophagales</taxon>
        <taxon>Chitinophagaceae</taxon>
        <taxon>Polluticaenibacter</taxon>
    </lineage>
</organism>
<keyword evidence="3" id="KW-1185">Reference proteome</keyword>
<name>A0ABT4UKE1_9BACT</name>
<accession>A0ABT4UKE1</accession>
<evidence type="ECO:0000313" key="2">
    <source>
        <dbReference type="EMBL" id="MDA3615295.1"/>
    </source>
</evidence>
<evidence type="ECO:0008006" key="4">
    <source>
        <dbReference type="Google" id="ProtNLM"/>
    </source>
</evidence>
<feature type="region of interest" description="Disordered" evidence="1">
    <location>
        <begin position="1"/>
        <end position="45"/>
    </location>
</feature>
<comment type="caution">
    <text evidence="2">The sequence shown here is derived from an EMBL/GenBank/DDBJ whole genome shotgun (WGS) entry which is preliminary data.</text>
</comment>
<feature type="compositionally biased region" description="Polar residues" evidence="1">
    <location>
        <begin position="1"/>
        <end position="12"/>
    </location>
</feature>
<evidence type="ECO:0000256" key="1">
    <source>
        <dbReference type="SAM" id="MobiDB-lite"/>
    </source>
</evidence>
<dbReference type="Proteomes" id="UP001210231">
    <property type="component" value="Unassembled WGS sequence"/>
</dbReference>
<gene>
    <name evidence="2" type="ORF">O3P16_10790</name>
</gene>
<evidence type="ECO:0000313" key="3">
    <source>
        <dbReference type="Proteomes" id="UP001210231"/>
    </source>
</evidence>
<proteinExistence type="predicted"/>
<dbReference type="EMBL" id="JAQGEF010000011">
    <property type="protein sequence ID" value="MDA3615295.1"/>
    <property type="molecule type" value="Genomic_DNA"/>
</dbReference>
<reference evidence="2 3" key="1">
    <citation type="submission" date="2022-12" db="EMBL/GenBank/DDBJ databases">
        <title>Chitinophagaceae gen. sp. nov., a new member of the family Chitinophagaceae, isolated from soil in a chemical factory.</title>
        <authorList>
            <person name="Ke Z."/>
        </authorList>
    </citation>
    <scope>NUCLEOTIDE SEQUENCE [LARGE SCALE GENOMIC DNA]</scope>
    <source>
        <strain evidence="2 3">LY-5</strain>
    </source>
</reference>
<sequence length="45" mass="4710">MYKKLNSITNAEGQPDMQGGEERASAIAPSDSEPGIAGTNAWCGR</sequence>
<dbReference type="RefSeq" id="WP_407031620.1">
    <property type="nucleotide sequence ID" value="NZ_JAQGEF010000011.1"/>
</dbReference>